<dbReference type="GO" id="GO:0006281">
    <property type="term" value="P:DNA repair"/>
    <property type="evidence" value="ECO:0007669"/>
    <property type="project" value="UniProtKB-KW"/>
</dbReference>
<comment type="similarity">
    <text evidence="1">Belongs to the SWI5/SAE3 family.</text>
</comment>
<dbReference type="RefSeq" id="XP_067544161.1">
    <property type="nucleotide sequence ID" value="XM_067688064.1"/>
</dbReference>
<name>A0A177EC29_9MICR</name>
<dbReference type="InterPro" id="IPR010760">
    <property type="entry name" value="DNA-repair_Swi5"/>
</dbReference>
<accession>A0A177EC29</accession>
<dbReference type="VEuPathDB" id="MicrosporidiaDB:NEDG_00646"/>
<comment type="caution">
    <text evidence="4">The sequence shown here is derived from an EMBL/GenBank/DDBJ whole genome shotgun (WGS) entry which is preliminary data.</text>
</comment>
<organism evidence="4 5">
    <name type="scientific">Nematocida displodere</name>
    <dbReference type="NCBI Taxonomy" id="1805483"/>
    <lineage>
        <taxon>Eukaryota</taxon>
        <taxon>Fungi</taxon>
        <taxon>Fungi incertae sedis</taxon>
        <taxon>Microsporidia</taxon>
        <taxon>Nematocida</taxon>
    </lineage>
</organism>
<evidence type="ECO:0000256" key="2">
    <source>
        <dbReference type="ARBA" id="ARBA00022763"/>
    </source>
</evidence>
<protein>
    <submittedName>
        <fullName evidence="4">Uncharacterized protein</fullName>
    </submittedName>
</protein>
<evidence type="ECO:0000256" key="1">
    <source>
        <dbReference type="ARBA" id="ARBA00008060"/>
    </source>
</evidence>
<gene>
    <name evidence="4" type="ORF">NEDG_00646</name>
</gene>
<dbReference type="Gene3D" id="1.20.5.170">
    <property type="match status" value="1"/>
</dbReference>
<sequence>MKYLMEQWSSPYIAEVYGERLFSLLGLIERSEKGYSLIHTYNATYLILLRAQTEYIYQRYTTNEEECKEQETEAILKLHKYNRTKDTAQEILGILAQRSNASLKKTAQKYSTPEALD</sequence>
<keyword evidence="5" id="KW-1185">Reference proteome</keyword>
<evidence type="ECO:0000256" key="3">
    <source>
        <dbReference type="ARBA" id="ARBA00023204"/>
    </source>
</evidence>
<dbReference type="AlphaFoldDB" id="A0A177EC29"/>
<evidence type="ECO:0000313" key="4">
    <source>
        <dbReference type="EMBL" id="OAG29513.1"/>
    </source>
</evidence>
<dbReference type="EMBL" id="LTDL01000040">
    <property type="protein sequence ID" value="OAG29513.1"/>
    <property type="molecule type" value="Genomic_DNA"/>
</dbReference>
<reference evidence="4 5" key="1">
    <citation type="submission" date="2016-02" db="EMBL/GenBank/DDBJ databases">
        <title>Discovery of a natural microsporidian pathogen with a broad tissue tropism in Caenorhabditis elegans.</title>
        <authorList>
            <person name="Luallen R.J."/>
            <person name="Reinke A.W."/>
            <person name="Tong L."/>
            <person name="Botts M.R."/>
            <person name="Felix M.-A."/>
            <person name="Troemel E.R."/>
        </authorList>
    </citation>
    <scope>NUCLEOTIDE SEQUENCE [LARGE SCALE GENOMIC DNA]</scope>
    <source>
        <strain evidence="4 5">JUm2807</strain>
    </source>
</reference>
<dbReference type="OrthoDB" id="255837at2759"/>
<dbReference type="Proteomes" id="UP000185944">
    <property type="component" value="Unassembled WGS sequence"/>
</dbReference>
<keyword evidence="3" id="KW-0234">DNA repair</keyword>
<proteinExistence type="inferred from homology"/>
<dbReference type="GeneID" id="93646996"/>
<evidence type="ECO:0000313" key="5">
    <source>
        <dbReference type="Proteomes" id="UP000185944"/>
    </source>
</evidence>
<keyword evidence="2" id="KW-0227">DNA damage</keyword>
<dbReference type="Pfam" id="PF07061">
    <property type="entry name" value="Swi5"/>
    <property type="match status" value="1"/>
</dbReference>